<feature type="transmembrane region" description="Helical" evidence="1">
    <location>
        <begin position="173"/>
        <end position="191"/>
    </location>
</feature>
<sequence>MTKVDMYVQKPRTCFACTFYPKYDVGRYLAPVRVSCRHTRFSVLVDCKLSKPSIVLSVLASLSLLSSLLTYFSVLSNLCKSQDKILCLINLVDGISLASTFIISNFIFWQMNLQLNEVNTWSIFYQRQFYIDERVPLYKCLIASLGAILVLTLGVFHFGFPYDNSPWNLLRKIAIVVCYTIHCYGAIDIYIKIKIVEILLLSTQENLKRTLPKTTNLETKFGTYTNLISGIHANISTLMGYMGTAFPLWSVISVTSLIFNIYIWLQLENHHTLALTALQIRTLATIA</sequence>
<feature type="transmembrane region" description="Helical" evidence="1">
    <location>
        <begin position="54"/>
        <end position="74"/>
    </location>
</feature>
<keyword evidence="3" id="KW-1185">Reference proteome</keyword>
<organism evidence="2 3">
    <name type="scientific">Zophobas morio</name>
    <dbReference type="NCBI Taxonomy" id="2755281"/>
    <lineage>
        <taxon>Eukaryota</taxon>
        <taxon>Metazoa</taxon>
        <taxon>Ecdysozoa</taxon>
        <taxon>Arthropoda</taxon>
        <taxon>Hexapoda</taxon>
        <taxon>Insecta</taxon>
        <taxon>Pterygota</taxon>
        <taxon>Neoptera</taxon>
        <taxon>Endopterygota</taxon>
        <taxon>Coleoptera</taxon>
        <taxon>Polyphaga</taxon>
        <taxon>Cucujiformia</taxon>
        <taxon>Tenebrionidae</taxon>
        <taxon>Zophobas</taxon>
    </lineage>
</organism>
<evidence type="ECO:0000313" key="3">
    <source>
        <dbReference type="Proteomes" id="UP001168821"/>
    </source>
</evidence>
<proteinExistence type="predicted"/>
<keyword evidence="1" id="KW-0812">Transmembrane</keyword>
<protein>
    <submittedName>
        <fullName evidence="2">Uncharacterized protein</fullName>
    </submittedName>
</protein>
<comment type="caution">
    <text evidence="2">The sequence shown here is derived from an EMBL/GenBank/DDBJ whole genome shotgun (WGS) entry which is preliminary data.</text>
</comment>
<dbReference type="Proteomes" id="UP001168821">
    <property type="component" value="Unassembled WGS sequence"/>
</dbReference>
<gene>
    <name evidence="2" type="ORF">Zmor_008207</name>
</gene>
<dbReference type="EMBL" id="JALNTZ010000002">
    <property type="protein sequence ID" value="KAJ3664000.1"/>
    <property type="molecule type" value="Genomic_DNA"/>
</dbReference>
<keyword evidence="1" id="KW-0472">Membrane</keyword>
<reference evidence="2" key="1">
    <citation type="journal article" date="2023" name="G3 (Bethesda)">
        <title>Whole genome assemblies of Zophobas morio and Tenebrio molitor.</title>
        <authorList>
            <person name="Kaur S."/>
            <person name="Stinson S.A."/>
            <person name="diCenzo G.C."/>
        </authorList>
    </citation>
    <scope>NUCLEOTIDE SEQUENCE</scope>
    <source>
        <strain evidence="2">QUZm001</strain>
    </source>
</reference>
<accession>A0AA38IXD5</accession>
<keyword evidence="1" id="KW-1133">Transmembrane helix</keyword>
<feature type="transmembrane region" description="Helical" evidence="1">
    <location>
        <begin position="86"/>
        <end position="109"/>
    </location>
</feature>
<name>A0AA38IXD5_9CUCU</name>
<feature type="transmembrane region" description="Helical" evidence="1">
    <location>
        <begin position="246"/>
        <end position="265"/>
    </location>
</feature>
<dbReference type="AlphaFoldDB" id="A0AA38IXD5"/>
<evidence type="ECO:0000256" key="1">
    <source>
        <dbReference type="SAM" id="Phobius"/>
    </source>
</evidence>
<feature type="transmembrane region" description="Helical" evidence="1">
    <location>
        <begin position="141"/>
        <end position="161"/>
    </location>
</feature>
<evidence type="ECO:0000313" key="2">
    <source>
        <dbReference type="EMBL" id="KAJ3664000.1"/>
    </source>
</evidence>